<sequence length="47" mass="5379">MCYCKNHDEEAFIYSAGQSMKRKFLLILSGNHIAIALVNQYKCVDLV</sequence>
<dbReference type="EMBL" id="JAPFFK010000014">
    <property type="protein sequence ID" value="KAJ6717978.1"/>
    <property type="molecule type" value="Genomic_DNA"/>
</dbReference>
<organism evidence="1 2">
    <name type="scientific">Salix purpurea</name>
    <name type="common">Purple osier willow</name>
    <dbReference type="NCBI Taxonomy" id="77065"/>
    <lineage>
        <taxon>Eukaryota</taxon>
        <taxon>Viridiplantae</taxon>
        <taxon>Streptophyta</taxon>
        <taxon>Embryophyta</taxon>
        <taxon>Tracheophyta</taxon>
        <taxon>Spermatophyta</taxon>
        <taxon>Magnoliopsida</taxon>
        <taxon>eudicotyledons</taxon>
        <taxon>Gunneridae</taxon>
        <taxon>Pentapetalae</taxon>
        <taxon>rosids</taxon>
        <taxon>fabids</taxon>
        <taxon>Malpighiales</taxon>
        <taxon>Salicaceae</taxon>
        <taxon>Saliceae</taxon>
        <taxon>Salix</taxon>
    </lineage>
</organism>
<proteinExistence type="predicted"/>
<dbReference type="Proteomes" id="UP001151532">
    <property type="component" value="Chromosome 10"/>
</dbReference>
<keyword evidence="2" id="KW-1185">Reference proteome</keyword>
<comment type="caution">
    <text evidence="1">The sequence shown here is derived from an EMBL/GenBank/DDBJ whole genome shotgun (WGS) entry which is preliminary data.</text>
</comment>
<evidence type="ECO:0000313" key="2">
    <source>
        <dbReference type="Proteomes" id="UP001151532"/>
    </source>
</evidence>
<reference evidence="1" key="2">
    <citation type="journal article" date="2023" name="Int. J. Mol. Sci.">
        <title>De Novo Assembly and Annotation of 11 Diverse Shrub Willow (Salix) Genomes Reveals Novel Gene Organization in Sex-Linked Regions.</title>
        <authorList>
            <person name="Hyden B."/>
            <person name="Feng K."/>
            <person name="Yates T.B."/>
            <person name="Jawdy S."/>
            <person name="Cereghino C."/>
            <person name="Smart L.B."/>
            <person name="Muchero W."/>
        </authorList>
    </citation>
    <scope>NUCLEOTIDE SEQUENCE</scope>
    <source>
        <tissue evidence="1">Shoot tip</tissue>
    </source>
</reference>
<accession>A0A9Q0TUJ8</accession>
<dbReference type="AlphaFoldDB" id="A0A9Q0TUJ8"/>
<protein>
    <submittedName>
        <fullName evidence="1">Uncharacterized protein</fullName>
    </submittedName>
</protein>
<evidence type="ECO:0000313" key="1">
    <source>
        <dbReference type="EMBL" id="KAJ6717978.1"/>
    </source>
</evidence>
<gene>
    <name evidence="1" type="ORF">OIU79_006002</name>
</gene>
<name>A0A9Q0TUJ8_SALPP</name>
<reference evidence="1" key="1">
    <citation type="submission" date="2022-11" db="EMBL/GenBank/DDBJ databases">
        <authorList>
            <person name="Hyden B.L."/>
            <person name="Feng K."/>
            <person name="Yates T."/>
            <person name="Jawdy S."/>
            <person name="Smart L.B."/>
            <person name="Muchero W."/>
        </authorList>
    </citation>
    <scope>NUCLEOTIDE SEQUENCE</scope>
    <source>
        <tissue evidence="1">Shoot tip</tissue>
    </source>
</reference>